<dbReference type="GO" id="GO:0003995">
    <property type="term" value="F:acyl-CoA dehydrogenase activity"/>
    <property type="evidence" value="ECO:0007669"/>
    <property type="project" value="TreeGrafter"/>
</dbReference>
<dbReference type="InterPro" id="IPR036250">
    <property type="entry name" value="AcylCo_DH-like_C"/>
</dbReference>
<evidence type="ECO:0000256" key="2">
    <source>
        <dbReference type="ARBA" id="ARBA00023002"/>
    </source>
</evidence>
<dbReference type="CDD" id="cd00567">
    <property type="entry name" value="ACAD"/>
    <property type="match status" value="1"/>
</dbReference>
<dbReference type="InterPro" id="IPR006091">
    <property type="entry name" value="Acyl-CoA_Oxase/DH_mid-dom"/>
</dbReference>
<dbReference type="Gene3D" id="1.20.140.10">
    <property type="entry name" value="Butyryl-CoA Dehydrogenase, subunit A, domain 3"/>
    <property type="match status" value="1"/>
</dbReference>
<evidence type="ECO:0000259" key="4">
    <source>
        <dbReference type="Pfam" id="PF02771"/>
    </source>
</evidence>
<dbReference type="PIRSF" id="PIRSF016578">
    <property type="entry name" value="HsaA"/>
    <property type="match status" value="1"/>
</dbReference>
<evidence type="ECO:0000259" key="3">
    <source>
        <dbReference type="Pfam" id="PF02770"/>
    </source>
</evidence>
<sequence length="394" mass="43515">MSLLEYGFATTKEQLDKLKLIGTIVDRHHETARKADETNEINVSLLRDLKEIGYHTISVPCEYGGQGASLTEFLLYQERIAQVDAAMALALGWHHIIMFGLSEDRPWQEEYYAALCREVVEQGALVNRADSEIGTGSPTRGGKPQTLAERTEQGFVLNGTKAFTSLSTSLDYFIVSASDTETGGVSEFLIPKKALGVSINPTWNTVGMRATASHDLVLKDVQLPEHARVHQRQPSRKNAKPGFFLLNIPAVYLGIALAARQEAIQFASNYQPNSLTHPIIELPHIRQKLGQIELELTAARHLLYGVAARWQPNCTVTSEQANPDLGAAKVFAVQTALSVVDLAMKIVGVHSLSLSHPLQLMYRNVRFGLHNPPMEDAVLNQLTDRAIRETSESK</sequence>
<dbReference type="RefSeq" id="WP_014278832.1">
    <property type="nucleotide sequence ID" value="NC_016641.1"/>
</dbReference>
<dbReference type="HOGENOM" id="CLU_018204_3_2_9"/>
<evidence type="ECO:0000313" key="6">
    <source>
        <dbReference type="EMBL" id="AET58083.1"/>
    </source>
</evidence>
<evidence type="ECO:0000259" key="5">
    <source>
        <dbReference type="Pfam" id="PF08028"/>
    </source>
</evidence>
<dbReference type="Pfam" id="PF08028">
    <property type="entry name" value="Acyl-CoA_dh_2"/>
    <property type="match status" value="1"/>
</dbReference>
<dbReference type="GO" id="GO:0050660">
    <property type="term" value="F:flavin adenine dinucleotide binding"/>
    <property type="evidence" value="ECO:0007669"/>
    <property type="project" value="InterPro"/>
</dbReference>
<reference key="2">
    <citation type="submission" date="2011-11" db="EMBL/GenBank/DDBJ databases">
        <authorList>
            <person name="Shin S.H."/>
            <person name="Kim S."/>
            <person name="Kim J.Y."/>
        </authorList>
    </citation>
    <scope>NUCLEOTIDE SEQUENCE</scope>
    <source>
        <strain>HPL-003</strain>
    </source>
</reference>
<proteinExistence type="predicted"/>
<dbReference type="PANTHER" id="PTHR43884">
    <property type="entry name" value="ACYL-COA DEHYDROGENASE"/>
    <property type="match status" value="1"/>
</dbReference>
<name>G7W3J6_PAETH</name>
<feature type="domain" description="Acyl-CoA oxidase/dehydrogenase middle" evidence="3">
    <location>
        <begin position="131"/>
        <end position="221"/>
    </location>
</feature>
<dbReference type="InterPro" id="IPR013786">
    <property type="entry name" value="AcylCoA_DH/ox_N"/>
</dbReference>
<dbReference type="Gene3D" id="1.10.540.10">
    <property type="entry name" value="Acyl-CoA dehydrogenase/oxidase, N-terminal domain"/>
    <property type="match status" value="1"/>
</dbReference>
<dbReference type="Pfam" id="PF02771">
    <property type="entry name" value="Acyl-CoA_dh_N"/>
    <property type="match status" value="1"/>
</dbReference>
<evidence type="ECO:0000256" key="1">
    <source>
        <dbReference type="ARBA" id="ARBA00022630"/>
    </source>
</evidence>
<dbReference type="EMBL" id="CP003107">
    <property type="protein sequence ID" value="AET58083.1"/>
    <property type="molecule type" value="Genomic_DNA"/>
</dbReference>
<protein>
    <submittedName>
        <fullName evidence="6">Acyl-CoA dehydrogenase type 2 domain-containing protein</fullName>
    </submittedName>
</protein>
<dbReference type="InterPro" id="IPR037069">
    <property type="entry name" value="AcylCoA_DH/ox_N_sf"/>
</dbReference>
<dbReference type="InterPro" id="IPR009100">
    <property type="entry name" value="AcylCoA_DH/oxidase_NM_dom_sf"/>
</dbReference>
<gene>
    <name evidence="6" type="ordered locus">HPL003_06600</name>
</gene>
<keyword evidence="2" id="KW-0560">Oxidoreductase</keyword>
<organism evidence="6 7">
    <name type="scientific">Paenibacillus terrae (strain HPL-003)</name>
    <dbReference type="NCBI Taxonomy" id="985665"/>
    <lineage>
        <taxon>Bacteria</taxon>
        <taxon>Bacillati</taxon>
        <taxon>Bacillota</taxon>
        <taxon>Bacilli</taxon>
        <taxon>Bacillales</taxon>
        <taxon>Paenibacillaceae</taxon>
        <taxon>Paenibacillus</taxon>
    </lineage>
</organism>
<dbReference type="eggNOG" id="COG1960">
    <property type="taxonomic scope" value="Bacteria"/>
</dbReference>
<keyword evidence="1" id="KW-0285">Flavoprotein</keyword>
<dbReference type="PANTHER" id="PTHR43884:SF25">
    <property type="entry name" value="ACYL-COA DEHYDROGENASE YDBM-RELATED"/>
    <property type="match status" value="1"/>
</dbReference>
<dbReference type="InterPro" id="IPR013107">
    <property type="entry name" value="Acyl-CoA_DH_C"/>
</dbReference>
<dbReference type="OrthoDB" id="9785203at2"/>
<dbReference type="SUPFAM" id="SSF56645">
    <property type="entry name" value="Acyl-CoA dehydrogenase NM domain-like"/>
    <property type="match status" value="1"/>
</dbReference>
<evidence type="ECO:0000313" key="7">
    <source>
        <dbReference type="Proteomes" id="UP000005876"/>
    </source>
</evidence>
<dbReference type="Gene3D" id="2.40.110.10">
    <property type="entry name" value="Butyryl-CoA Dehydrogenase, subunit A, domain 2"/>
    <property type="match status" value="1"/>
</dbReference>
<dbReference type="KEGG" id="pta:HPL003_06600"/>
<dbReference type="STRING" id="985665.HPL003_06600"/>
<accession>G7W3J6</accession>
<dbReference type="AlphaFoldDB" id="G7W3J6"/>
<reference evidence="6 7" key="3">
    <citation type="journal article" date="2012" name="J. Bacteriol.">
        <title>Genome Sequence of Paenibacillus terrae HPL-003, a Xylanase-Producing Bacterium Isolated from Soil Found in Forest Residue.</title>
        <authorList>
            <person name="Shin S.H."/>
            <person name="Kim S."/>
            <person name="Kim J.Y."/>
            <person name="Song H.Y."/>
            <person name="Cho S.J."/>
            <person name="Kim D.R."/>
            <person name="Lee K.I."/>
            <person name="Lim H.K."/>
            <person name="Park N.J."/>
            <person name="Hwang I.T."/>
            <person name="Yang K.S."/>
        </authorList>
    </citation>
    <scope>NUCLEOTIDE SEQUENCE [LARGE SCALE GENOMIC DNA]</scope>
    <source>
        <strain evidence="6 7">HPL-003</strain>
    </source>
</reference>
<dbReference type="InterPro" id="IPR046373">
    <property type="entry name" value="Acyl-CoA_Oxase/DH_mid-dom_sf"/>
</dbReference>
<reference evidence="7" key="1">
    <citation type="submission" date="2011-11" db="EMBL/GenBank/DDBJ databases">
        <title>Complete sequence of Paenibacillus terrae HPL-003.</title>
        <authorList>
            <person name="Shin S.H."/>
            <person name="Kim S."/>
            <person name="Kim J.Y."/>
        </authorList>
    </citation>
    <scope>NUCLEOTIDE SEQUENCE [LARGE SCALE GENOMIC DNA]</scope>
    <source>
        <strain evidence="7">HPL-003</strain>
    </source>
</reference>
<dbReference type="SUPFAM" id="SSF47203">
    <property type="entry name" value="Acyl-CoA dehydrogenase C-terminal domain-like"/>
    <property type="match status" value="1"/>
</dbReference>
<dbReference type="Pfam" id="PF02770">
    <property type="entry name" value="Acyl-CoA_dh_M"/>
    <property type="match status" value="1"/>
</dbReference>
<dbReference type="Proteomes" id="UP000005876">
    <property type="component" value="Chromosome"/>
</dbReference>
<feature type="domain" description="Acyl-CoA dehydrogenase C-terminal" evidence="5">
    <location>
        <begin position="249"/>
        <end position="367"/>
    </location>
</feature>
<feature type="domain" description="Acyl-CoA dehydrogenase/oxidase N-terminal" evidence="4">
    <location>
        <begin position="20"/>
        <end position="98"/>
    </location>
</feature>